<dbReference type="GO" id="GO:0050661">
    <property type="term" value="F:NADP binding"/>
    <property type="evidence" value="ECO:0007669"/>
    <property type="project" value="InterPro"/>
</dbReference>
<dbReference type="GO" id="GO:0008883">
    <property type="term" value="F:glutamyl-tRNA reductase activity"/>
    <property type="evidence" value="ECO:0007669"/>
    <property type="project" value="InterPro"/>
</dbReference>
<dbReference type="GeneID" id="20223070"/>
<dbReference type="EMBL" id="GL833120">
    <property type="protein sequence ID" value="EGB12616.1"/>
    <property type="molecule type" value="Genomic_DNA"/>
</dbReference>
<reference evidence="4 5" key="1">
    <citation type="journal article" date="2011" name="Proc. Natl. Acad. Sci. U.S.A.">
        <title>Niche of harmful alga Aureococcus anophagefferens revealed through ecogenomics.</title>
        <authorList>
            <person name="Gobler C.J."/>
            <person name="Berry D.L."/>
            <person name="Dyhrman S.T."/>
            <person name="Wilhelm S.W."/>
            <person name="Salamov A."/>
            <person name="Lobanov A.V."/>
            <person name="Zhang Y."/>
            <person name="Collier J.L."/>
            <person name="Wurch L.L."/>
            <person name="Kustka A.B."/>
            <person name="Dill B.D."/>
            <person name="Shah M."/>
            <person name="VerBerkmoes N.C."/>
            <person name="Kuo A."/>
            <person name="Terry A."/>
            <person name="Pangilinan J."/>
            <person name="Lindquist E.A."/>
            <person name="Lucas S."/>
            <person name="Paulsen I.T."/>
            <person name="Hattenrath-Lehmann T.K."/>
            <person name="Talmage S.C."/>
            <person name="Walker E.A."/>
            <person name="Koch F."/>
            <person name="Burson A.M."/>
            <person name="Marcoval M.A."/>
            <person name="Tang Y.Z."/>
            <person name="Lecleir G.R."/>
            <person name="Coyne K.J."/>
            <person name="Berg G.M."/>
            <person name="Bertrand E.M."/>
            <person name="Saito M.A."/>
            <person name="Gladyshev V.N."/>
            <person name="Grigoriev I.V."/>
        </authorList>
    </citation>
    <scope>NUCLEOTIDE SEQUENCE [LARGE SCALE GENOMIC DNA]</scope>
    <source>
        <strain evidence="5">CCMP 1984</strain>
    </source>
</reference>
<dbReference type="InterPro" id="IPR036343">
    <property type="entry name" value="GluRdtase_N_sf"/>
</dbReference>
<feature type="signal peptide" evidence="3">
    <location>
        <begin position="1"/>
        <end position="19"/>
    </location>
</feature>
<dbReference type="SUPFAM" id="SSF69742">
    <property type="entry name" value="Glutamyl tRNA-reductase catalytic, N-terminal domain"/>
    <property type="match status" value="1"/>
</dbReference>
<evidence type="ECO:0000256" key="1">
    <source>
        <dbReference type="SAM" id="MobiDB-lite"/>
    </source>
</evidence>
<dbReference type="RefSeq" id="XP_009032279.1">
    <property type="nucleotide sequence ID" value="XM_009034031.1"/>
</dbReference>
<keyword evidence="2" id="KW-1133">Transmembrane helix</keyword>
<feature type="chain" id="PRO_5003260467" description="Glutamyl-tRNA reductase" evidence="3">
    <location>
        <begin position="20"/>
        <end position="643"/>
    </location>
</feature>
<organism evidence="5">
    <name type="scientific">Aureococcus anophagefferens</name>
    <name type="common">Harmful bloom alga</name>
    <dbReference type="NCBI Taxonomy" id="44056"/>
    <lineage>
        <taxon>Eukaryota</taxon>
        <taxon>Sar</taxon>
        <taxon>Stramenopiles</taxon>
        <taxon>Ochrophyta</taxon>
        <taxon>Pelagophyceae</taxon>
        <taxon>Pelagomonadales</taxon>
        <taxon>Pelagomonadaceae</taxon>
        <taxon>Aureococcus</taxon>
    </lineage>
</organism>
<keyword evidence="2" id="KW-0812">Transmembrane</keyword>
<keyword evidence="3" id="KW-0732">Signal</keyword>
<keyword evidence="5" id="KW-1185">Reference proteome</keyword>
<dbReference type="PANTHER" id="PTHR15907">
    <property type="entry name" value="DUF614 FAMILY PROTEIN-RELATED"/>
    <property type="match status" value="1"/>
</dbReference>
<dbReference type="AlphaFoldDB" id="F0XVK4"/>
<feature type="transmembrane region" description="Helical" evidence="2">
    <location>
        <begin position="561"/>
        <end position="582"/>
    </location>
</feature>
<sequence length="643" mass="69165">MARAVRGAALTLALLGASALSHNPVRRPPSAPRAATTAVSAATTDVELGTWMLLVPELNAMPGRFDFDQTEFMSAEELLERVDGLAEAAVLSTCDRYVVVAAATRDVDGVLAAIEARVTMEIAVRAGRTGRQLLLAAGADGAAPYAPRAPLPAVEELPGGAVDALAAAFAGLRDERRGGGDLVADLLGEERAGKREQVRAPAAAPAPTRRDATDELTAAQREKLAIRAAKREARERARLEAKAATFLPLAKTTTREATEKFMLRLGAGLESTIVGDLTIGRQLWDLREACLATGAIATNGPLCALVDAARAAGRRTRDERLGDLSIARFPSREDRMTDDEKRAVLDHARMVVADEHASLKAERKVRRAAGAISELRRRSDERVRRAADAGADNRRARAAANAVLHAPTIALRGDPPDAAAVADAALAAVDAALARVLAGDAVVTTRTRRTEVVGRGGAKLKPDDNSTPLLSSKSDGAPKEWKAGLCSCMEYPGVNVCAFYAPCFRFAQTAVRARMKPNWGFVFWFALYLFGFLLFFCPLLWPWCSAAWPLKLSSTAYETQIWFPWCAIWYLSLPTIVAVGAWKRYEIRRKYNIKAYGGEDCGAAEDCCLHFWCEPCALAQEAVEVDLQELGVAVASASMGERD</sequence>
<proteinExistence type="predicted"/>
<feature type="region of interest" description="Disordered" evidence="1">
    <location>
        <begin position="453"/>
        <end position="478"/>
    </location>
</feature>
<evidence type="ECO:0000256" key="3">
    <source>
        <dbReference type="SAM" id="SignalP"/>
    </source>
</evidence>
<feature type="region of interest" description="Disordered" evidence="1">
    <location>
        <begin position="193"/>
        <end position="214"/>
    </location>
</feature>
<dbReference type="Pfam" id="PF04749">
    <property type="entry name" value="PLAC8"/>
    <property type="match status" value="1"/>
</dbReference>
<name>F0XVK4_AURAN</name>
<protein>
    <recommendedName>
        <fullName evidence="6">Glutamyl-tRNA reductase</fullName>
    </recommendedName>
</protein>
<dbReference type="InParanoid" id="F0XVK4"/>
<dbReference type="OrthoDB" id="1045822at2759"/>
<dbReference type="KEGG" id="aaf:AURANDRAFT_60572"/>
<accession>F0XVK4</accession>
<evidence type="ECO:0000313" key="5">
    <source>
        <dbReference type="Proteomes" id="UP000002729"/>
    </source>
</evidence>
<evidence type="ECO:0000313" key="4">
    <source>
        <dbReference type="EMBL" id="EGB12616.1"/>
    </source>
</evidence>
<dbReference type="Proteomes" id="UP000002729">
    <property type="component" value="Unassembled WGS sequence"/>
</dbReference>
<keyword evidence="2" id="KW-0472">Membrane</keyword>
<dbReference type="NCBIfam" id="TIGR01571">
    <property type="entry name" value="A_thal_Cys_rich"/>
    <property type="match status" value="1"/>
</dbReference>
<feature type="compositionally biased region" description="Polar residues" evidence="1">
    <location>
        <begin position="465"/>
        <end position="474"/>
    </location>
</feature>
<evidence type="ECO:0008006" key="6">
    <source>
        <dbReference type="Google" id="ProtNLM"/>
    </source>
</evidence>
<dbReference type="GO" id="GO:0033014">
    <property type="term" value="P:tetrapyrrole biosynthetic process"/>
    <property type="evidence" value="ECO:0007669"/>
    <property type="project" value="InterPro"/>
</dbReference>
<feature type="transmembrane region" description="Helical" evidence="2">
    <location>
        <begin position="519"/>
        <end position="541"/>
    </location>
</feature>
<gene>
    <name evidence="4" type="ORF">AURANDRAFT_60572</name>
</gene>
<dbReference type="InterPro" id="IPR006461">
    <property type="entry name" value="PLAC_motif_containing"/>
</dbReference>
<evidence type="ECO:0000256" key="2">
    <source>
        <dbReference type="SAM" id="Phobius"/>
    </source>
</evidence>